<accession>A0A6G3XFU1</accession>
<name>A0A6G3XFU1_9ACTN</name>
<keyword evidence="1" id="KW-1133">Transmembrane helix</keyword>
<dbReference type="AlphaFoldDB" id="A0A6G3XFU1"/>
<feature type="transmembrane region" description="Helical" evidence="1">
    <location>
        <begin position="87"/>
        <end position="106"/>
    </location>
</feature>
<organism evidence="2">
    <name type="scientific">Streptomyces sp. SID7499</name>
    <dbReference type="NCBI Taxonomy" id="2706086"/>
    <lineage>
        <taxon>Bacteria</taxon>
        <taxon>Bacillati</taxon>
        <taxon>Actinomycetota</taxon>
        <taxon>Actinomycetes</taxon>
        <taxon>Kitasatosporales</taxon>
        <taxon>Streptomycetaceae</taxon>
        <taxon>Streptomyces</taxon>
    </lineage>
</organism>
<feature type="transmembrane region" description="Helical" evidence="1">
    <location>
        <begin position="6"/>
        <end position="24"/>
    </location>
</feature>
<reference evidence="2" key="1">
    <citation type="submission" date="2020-01" db="EMBL/GenBank/DDBJ databases">
        <title>Insect and environment-associated Actinomycetes.</title>
        <authorList>
            <person name="Currrie C."/>
            <person name="Chevrette M."/>
            <person name="Carlson C."/>
            <person name="Stubbendieck R."/>
            <person name="Wendt-Pienkowski E."/>
        </authorList>
    </citation>
    <scope>NUCLEOTIDE SEQUENCE</scope>
    <source>
        <strain evidence="2">SID7499</strain>
    </source>
</reference>
<feature type="transmembrane region" description="Helical" evidence="1">
    <location>
        <begin position="31"/>
        <end position="51"/>
    </location>
</feature>
<proteinExistence type="predicted"/>
<keyword evidence="1" id="KW-0472">Membrane</keyword>
<keyword evidence="1" id="KW-0812">Transmembrane</keyword>
<feature type="non-terminal residue" evidence="2">
    <location>
        <position position="117"/>
    </location>
</feature>
<protein>
    <submittedName>
        <fullName evidence="2">Uncharacterized protein</fullName>
    </submittedName>
</protein>
<feature type="non-terminal residue" evidence="2">
    <location>
        <position position="1"/>
    </location>
</feature>
<evidence type="ECO:0000256" key="1">
    <source>
        <dbReference type="SAM" id="Phobius"/>
    </source>
</evidence>
<sequence>VMMAFTPIVWPLAVVLGIGVLVLRRGDITAYGLRFVAAVGTPVLVLAPWSLTLLTNPSALLTEAGLDIGTGTASGLDLLGISPGGPGAAGGILLLGIVLAALAALLREERQFAVRTA</sequence>
<evidence type="ECO:0000313" key="2">
    <source>
        <dbReference type="EMBL" id="NEE16685.1"/>
    </source>
</evidence>
<gene>
    <name evidence="2" type="ORF">G3M58_60755</name>
</gene>
<dbReference type="EMBL" id="JAAGMN010006287">
    <property type="protein sequence ID" value="NEE16685.1"/>
    <property type="molecule type" value="Genomic_DNA"/>
</dbReference>
<comment type="caution">
    <text evidence="2">The sequence shown here is derived from an EMBL/GenBank/DDBJ whole genome shotgun (WGS) entry which is preliminary data.</text>
</comment>